<protein>
    <submittedName>
        <fullName evidence="2">Uncharacterized protein</fullName>
    </submittedName>
</protein>
<sequence>MFDWGDLFQHIREQEQLISTLSANREDAQGRMDAARTQLSSHQESVRRLSGLLDQLKELKPTLESSQKTLDRDRQHMLEIMNIAFDVSIFLGGLAASMSSWDAIQSASGFVTAITRLQVLMDVNAHLTGLFITDTALFDDSLRFIAGTDDALLVGLV</sequence>
<dbReference type="AlphaFoldDB" id="A0A4S4M3K0"/>
<name>A0A4S4M3K0_9AGAM</name>
<keyword evidence="1" id="KW-0175">Coiled coil</keyword>
<dbReference type="OrthoDB" id="9049620at2759"/>
<comment type="caution">
    <text evidence="2">The sequence shown here is derived from an EMBL/GenBank/DDBJ whole genome shotgun (WGS) entry which is preliminary data.</text>
</comment>
<reference evidence="2 3" key="1">
    <citation type="submission" date="2019-02" db="EMBL/GenBank/DDBJ databases">
        <title>Genome sequencing of the rare red list fungi Bondarzewia mesenterica.</title>
        <authorList>
            <person name="Buettner E."/>
            <person name="Kellner H."/>
        </authorList>
    </citation>
    <scope>NUCLEOTIDE SEQUENCE [LARGE SCALE GENOMIC DNA]</scope>
    <source>
        <strain evidence="2 3">DSM 108281</strain>
    </source>
</reference>
<evidence type="ECO:0000313" key="3">
    <source>
        <dbReference type="Proteomes" id="UP000310158"/>
    </source>
</evidence>
<keyword evidence="3" id="KW-1185">Reference proteome</keyword>
<gene>
    <name evidence="2" type="ORF">EW146_g2224</name>
</gene>
<evidence type="ECO:0000313" key="2">
    <source>
        <dbReference type="EMBL" id="THH18811.1"/>
    </source>
</evidence>
<dbReference type="EMBL" id="SGPL01000063">
    <property type="protein sequence ID" value="THH18811.1"/>
    <property type="molecule type" value="Genomic_DNA"/>
</dbReference>
<accession>A0A4S4M3K0</accession>
<dbReference type="Proteomes" id="UP000310158">
    <property type="component" value="Unassembled WGS sequence"/>
</dbReference>
<evidence type="ECO:0000256" key="1">
    <source>
        <dbReference type="SAM" id="Coils"/>
    </source>
</evidence>
<organism evidence="2 3">
    <name type="scientific">Bondarzewia mesenterica</name>
    <dbReference type="NCBI Taxonomy" id="1095465"/>
    <lineage>
        <taxon>Eukaryota</taxon>
        <taxon>Fungi</taxon>
        <taxon>Dikarya</taxon>
        <taxon>Basidiomycota</taxon>
        <taxon>Agaricomycotina</taxon>
        <taxon>Agaricomycetes</taxon>
        <taxon>Russulales</taxon>
        <taxon>Bondarzewiaceae</taxon>
        <taxon>Bondarzewia</taxon>
    </lineage>
</organism>
<proteinExistence type="predicted"/>
<feature type="coiled-coil region" evidence="1">
    <location>
        <begin position="11"/>
        <end position="45"/>
    </location>
</feature>